<dbReference type="Proteomes" id="UP001519332">
    <property type="component" value="Unassembled WGS sequence"/>
</dbReference>
<name>A0ABS4TNW6_9PSEU</name>
<gene>
    <name evidence="1" type="ORF">JOF56_006483</name>
</gene>
<dbReference type="RefSeq" id="WP_209643206.1">
    <property type="nucleotide sequence ID" value="NZ_JAGINW010000001.1"/>
</dbReference>
<evidence type="ECO:0000313" key="1">
    <source>
        <dbReference type="EMBL" id="MBP2326098.1"/>
    </source>
</evidence>
<sequence length="109" mass="11797">MVTEPPLTGDDAEHLVTLPARLRRSRLATQEWAVVAAALARLHGKLVSGASNRDVLRALYALDDMLEVRVRTEPGGLASAEPPDDVAHLVHEVEMAARERTQGVPATDQ</sequence>
<proteinExistence type="predicted"/>
<accession>A0ABS4TNW6</accession>
<keyword evidence="2" id="KW-1185">Reference proteome</keyword>
<reference evidence="1 2" key="1">
    <citation type="submission" date="2021-03" db="EMBL/GenBank/DDBJ databases">
        <title>Sequencing the genomes of 1000 actinobacteria strains.</title>
        <authorList>
            <person name="Klenk H.-P."/>
        </authorList>
    </citation>
    <scope>NUCLEOTIDE SEQUENCE [LARGE SCALE GENOMIC DNA]</scope>
    <source>
        <strain evidence="1 2">DSM 46670</strain>
    </source>
</reference>
<protein>
    <submittedName>
        <fullName evidence="1">Uncharacterized protein</fullName>
    </submittedName>
</protein>
<dbReference type="EMBL" id="JAGINW010000001">
    <property type="protein sequence ID" value="MBP2326098.1"/>
    <property type="molecule type" value="Genomic_DNA"/>
</dbReference>
<organism evidence="1 2">
    <name type="scientific">Kibdelosporangium banguiense</name>
    <dbReference type="NCBI Taxonomy" id="1365924"/>
    <lineage>
        <taxon>Bacteria</taxon>
        <taxon>Bacillati</taxon>
        <taxon>Actinomycetota</taxon>
        <taxon>Actinomycetes</taxon>
        <taxon>Pseudonocardiales</taxon>
        <taxon>Pseudonocardiaceae</taxon>
        <taxon>Kibdelosporangium</taxon>
    </lineage>
</organism>
<evidence type="ECO:0000313" key="2">
    <source>
        <dbReference type="Proteomes" id="UP001519332"/>
    </source>
</evidence>
<comment type="caution">
    <text evidence="1">The sequence shown here is derived from an EMBL/GenBank/DDBJ whole genome shotgun (WGS) entry which is preliminary data.</text>
</comment>